<keyword evidence="2" id="KW-1185">Reference proteome</keyword>
<organism evidence="1 2">
    <name type="scientific">Kitasatospora xanthocidica</name>
    <dbReference type="NCBI Taxonomy" id="83382"/>
    <lineage>
        <taxon>Bacteria</taxon>
        <taxon>Bacillati</taxon>
        <taxon>Actinomycetota</taxon>
        <taxon>Actinomycetes</taxon>
        <taxon>Kitasatosporales</taxon>
        <taxon>Streptomycetaceae</taxon>
        <taxon>Kitasatospora</taxon>
    </lineage>
</organism>
<sequence>MNYTLLAEASAKLIHNPGIQARAVLNAVYVDVDPEDDRTVKISFGPGQRPGETGVDFTLLDARKAPLDTLAGNVRNGDGITGYAKKALFEVIDVWYKPVA</sequence>
<proteinExistence type="predicted"/>
<evidence type="ECO:0000313" key="2">
    <source>
        <dbReference type="Proteomes" id="UP000263377"/>
    </source>
</evidence>
<reference evidence="1 2" key="1">
    <citation type="submission" date="2018-08" db="EMBL/GenBank/DDBJ databases">
        <title>Diversity &amp; Physiological Properties of Lignin-Decomposing Actinobacteria from Soil.</title>
        <authorList>
            <person name="Roh S.G."/>
            <person name="Kim S.B."/>
        </authorList>
    </citation>
    <scope>NUCLEOTIDE SEQUENCE [LARGE SCALE GENOMIC DNA]</scope>
    <source>
        <strain evidence="1 2">MMS17-GH009</strain>
    </source>
</reference>
<gene>
    <name evidence="1" type="ORF">DR950_17725</name>
</gene>
<dbReference type="EMBL" id="QVIG01000001">
    <property type="protein sequence ID" value="RGD59383.1"/>
    <property type="molecule type" value="Genomic_DNA"/>
</dbReference>
<name>A0A372ZU22_9ACTN</name>
<accession>A0A372ZU22</accession>
<dbReference type="AlphaFoldDB" id="A0A372ZU22"/>
<dbReference type="Proteomes" id="UP000263377">
    <property type="component" value="Unassembled WGS sequence"/>
</dbReference>
<dbReference type="RefSeq" id="WP_117487581.1">
    <property type="nucleotide sequence ID" value="NZ_QVIG01000001.1"/>
</dbReference>
<evidence type="ECO:0000313" key="1">
    <source>
        <dbReference type="EMBL" id="RGD59383.1"/>
    </source>
</evidence>
<protein>
    <submittedName>
        <fullName evidence="1">Uncharacterized protein</fullName>
    </submittedName>
</protein>
<comment type="caution">
    <text evidence="1">The sequence shown here is derived from an EMBL/GenBank/DDBJ whole genome shotgun (WGS) entry which is preliminary data.</text>
</comment>